<feature type="region of interest" description="Disordered" evidence="1">
    <location>
        <begin position="201"/>
        <end position="227"/>
    </location>
</feature>
<protein>
    <submittedName>
        <fullName evidence="2">DUF1997 domain-containing protein</fullName>
    </submittedName>
</protein>
<dbReference type="Proteomes" id="UP001431572">
    <property type="component" value="Chromosome 2"/>
</dbReference>
<accession>A0A8T7MA56</accession>
<evidence type="ECO:0000313" key="2">
    <source>
        <dbReference type="EMBL" id="NWJ48873.1"/>
    </source>
</evidence>
<feature type="compositionally biased region" description="Basic and acidic residues" evidence="1">
    <location>
        <begin position="218"/>
        <end position="227"/>
    </location>
</feature>
<dbReference type="RefSeq" id="WP_341470709.1">
    <property type="nucleotide sequence ID" value="NZ_CP128400.1"/>
</dbReference>
<evidence type="ECO:0000256" key="1">
    <source>
        <dbReference type="SAM" id="MobiDB-lite"/>
    </source>
</evidence>
<dbReference type="AlphaFoldDB" id="A0A8T7MA56"/>
<dbReference type="InterPro" id="IPR023393">
    <property type="entry name" value="START-like_dom_sf"/>
</dbReference>
<dbReference type="Proteomes" id="UP000521676">
    <property type="component" value="Unassembled WGS sequence"/>
</dbReference>
<proteinExistence type="predicted"/>
<dbReference type="EMBL" id="JACATZ010000003">
    <property type="protein sequence ID" value="NWJ48873.1"/>
    <property type="molecule type" value="Genomic_DNA"/>
</dbReference>
<reference evidence="2 4" key="1">
    <citation type="submission" date="2020-06" db="EMBL/GenBank/DDBJ databases">
        <title>Anoxygenic phototrophic Chloroflexota member uses a Type I reaction center.</title>
        <authorList>
            <person name="Tsuji J.M."/>
            <person name="Shaw N.A."/>
            <person name="Nagashima S."/>
            <person name="Venkiteswaran J."/>
            <person name="Schiff S.L."/>
            <person name="Hanada S."/>
            <person name="Tank M."/>
            <person name="Neufeld J.D."/>
        </authorList>
    </citation>
    <scope>NUCLEOTIDE SEQUENCE [LARGE SCALE GENOMIC DNA]</scope>
    <source>
        <strain evidence="2">L227-S17</strain>
    </source>
</reference>
<organism evidence="2 4">
    <name type="scientific">Candidatus Chlorohelix allophototropha</name>
    <dbReference type="NCBI Taxonomy" id="3003348"/>
    <lineage>
        <taxon>Bacteria</taxon>
        <taxon>Bacillati</taxon>
        <taxon>Chloroflexota</taxon>
        <taxon>Chloroflexia</taxon>
        <taxon>Candidatus Chloroheliales</taxon>
        <taxon>Candidatus Chloroheliaceae</taxon>
        <taxon>Candidatus Chlorohelix</taxon>
    </lineage>
</organism>
<dbReference type="CDD" id="cd07812">
    <property type="entry name" value="SRPBCC"/>
    <property type="match status" value="1"/>
</dbReference>
<reference evidence="3" key="2">
    <citation type="journal article" date="2024" name="Nature">
        <title>Anoxygenic phototroph of the Chloroflexota uses a type I reaction centre.</title>
        <authorList>
            <person name="Tsuji J.M."/>
            <person name="Shaw N.A."/>
            <person name="Nagashima S."/>
            <person name="Venkiteswaran J.J."/>
            <person name="Schiff S.L."/>
            <person name="Watanabe T."/>
            <person name="Fukui M."/>
            <person name="Hanada S."/>
            <person name="Tank M."/>
            <person name="Neufeld J.D."/>
        </authorList>
    </citation>
    <scope>NUCLEOTIDE SEQUENCE</scope>
    <source>
        <strain evidence="3">L227-S17</strain>
    </source>
</reference>
<evidence type="ECO:0000313" key="3">
    <source>
        <dbReference type="EMBL" id="WJW68805.1"/>
    </source>
</evidence>
<evidence type="ECO:0000313" key="4">
    <source>
        <dbReference type="Proteomes" id="UP000521676"/>
    </source>
</evidence>
<gene>
    <name evidence="2" type="ORF">HXX08_23685</name>
    <name evidence="3" type="ORF">OZ401_004423</name>
</gene>
<evidence type="ECO:0000313" key="5">
    <source>
        <dbReference type="Proteomes" id="UP001431572"/>
    </source>
</evidence>
<keyword evidence="5" id="KW-1185">Reference proteome</keyword>
<dbReference type="EMBL" id="CP128400">
    <property type="protein sequence ID" value="WJW68805.1"/>
    <property type="molecule type" value="Genomic_DNA"/>
</dbReference>
<dbReference type="Gene3D" id="3.30.530.20">
    <property type="match status" value="1"/>
</dbReference>
<name>A0A8T7MA56_9CHLR</name>
<dbReference type="SUPFAM" id="SSF55961">
    <property type="entry name" value="Bet v1-like"/>
    <property type="match status" value="1"/>
</dbReference>
<dbReference type="Pfam" id="PF09366">
    <property type="entry name" value="DUF1997"/>
    <property type="match status" value="1"/>
</dbReference>
<sequence length="227" mass="25893">MGDLVGVSGDFRRLIRLEAPVEVVYDYFTDFNYVLPRLPEVNRVLHFKDGRYRMIFSADDGRGHDMGVVFDVRHEVVENHIVKMVPVPINPQELKKSMGPNAGVMFPGSFGGEAILKADDKHCEIIYKVNLQIEIEVPQFLSFLPMPMLRKMGDGLMSLKLNKVGEGMSQNVPSDFKHWVDKNHTRVQHLFERAEEKVKVAVHHHDGNSSSPKAYYVKPDRSSFDVN</sequence>
<dbReference type="InterPro" id="IPR018971">
    <property type="entry name" value="DUF1997"/>
</dbReference>